<dbReference type="AlphaFoldDB" id="A0ABD0KKU7"/>
<accession>A0ABD0KKU7</accession>
<proteinExistence type="predicted"/>
<dbReference type="Proteomes" id="UP001519460">
    <property type="component" value="Unassembled WGS sequence"/>
</dbReference>
<comment type="caution">
    <text evidence="2">The sequence shown here is derived from an EMBL/GenBank/DDBJ whole genome shotgun (WGS) entry which is preliminary data.</text>
</comment>
<evidence type="ECO:0000313" key="2">
    <source>
        <dbReference type="EMBL" id="KAK7487610.1"/>
    </source>
</evidence>
<name>A0ABD0KKU7_9CAEN</name>
<evidence type="ECO:0000313" key="3">
    <source>
        <dbReference type="Proteomes" id="UP001519460"/>
    </source>
</evidence>
<keyword evidence="3" id="KW-1185">Reference proteome</keyword>
<dbReference type="EMBL" id="JACVVK020000162">
    <property type="protein sequence ID" value="KAK7487610.1"/>
    <property type="molecule type" value="Genomic_DNA"/>
</dbReference>
<evidence type="ECO:0000256" key="1">
    <source>
        <dbReference type="SAM" id="MobiDB-lite"/>
    </source>
</evidence>
<organism evidence="2 3">
    <name type="scientific">Batillaria attramentaria</name>
    <dbReference type="NCBI Taxonomy" id="370345"/>
    <lineage>
        <taxon>Eukaryota</taxon>
        <taxon>Metazoa</taxon>
        <taxon>Spiralia</taxon>
        <taxon>Lophotrochozoa</taxon>
        <taxon>Mollusca</taxon>
        <taxon>Gastropoda</taxon>
        <taxon>Caenogastropoda</taxon>
        <taxon>Sorbeoconcha</taxon>
        <taxon>Cerithioidea</taxon>
        <taxon>Batillariidae</taxon>
        <taxon>Batillaria</taxon>
    </lineage>
</organism>
<gene>
    <name evidence="2" type="ORF">BaRGS_00021160</name>
</gene>
<sequence length="112" mass="12317">MKKYHVSQVHRQFSASRHSLAPVLNATTFFSPALERDRVAKYFLIVHFGGSGDDVGFLRPRPGEMSGRVIYKPGPAAAASRVPPGGADRETNRRQPCRCPVVIGRLKEAEAD</sequence>
<protein>
    <submittedName>
        <fullName evidence="2">Uncharacterized protein</fullName>
    </submittedName>
</protein>
<reference evidence="2 3" key="1">
    <citation type="journal article" date="2023" name="Sci. Data">
        <title>Genome assembly of the Korean intertidal mud-creeper Batillaria attramentaria.</title>
        <authorList>
            <person name="Patra A.K."/>
            <person name="Ho P.T."/>
            <person name="Jun S."/>
            <person name="Lee S.J."/>
            <person name="Kim Y."/>
            <person name="Won Y.J."/>
        </authorList>
    </citation>
    <scope>NUCLEOTIDE SEQUENCE [LARGE SCALE GENOMIC DNA]</scope>
    <source>
        <strain evidence="2">Wonlab-2016</strain>
    </source>
</reference>
<feature type="region of interest" description="Disordered" evidence="1">
    <location>
        <begin position="75"/>
        <end position="94"/>
    </location>
</feature>